<dbReference type="SUPFAM" id="SSF103473">
    <property type="entry name" value="MFS general substrate transporter"/>
    <property type="match status" value="1"/>
</dbReference>
<name>A0A383VL36_TETOB</name>
<feature type="transmembrane region" description="Helical" evidence="7">
    <location>
        <begin position="434"/>
        <end position="453"/>
    </location>
</feature>
<dbReference type="Gene3D" id="1.20.1250.20">
    <property type="entry name" value="MFS general substrate transporter like domains"/>
    <property type="match status" value="1"/>
</dbReference>
<proteinExistence type="inferred from homology"/>
<keyword evidence="3 7" id="KW-0812">Transmembrane</keyword>
<feature type="transmembrane region" description="Helical" evidence="7">
    <location>
        <begin position="282"/>
        <end position="305"/>
    </location>
</feature>
<dbReference type="InterPro" id="IPR050360">
    <property type="entry name" value="MFS_Sugar_Transporters"/>
</dbReference>
<keyword evidence="10" id="KW-1185">Reference proteome</keyword>
<gene>
    <name evidence="9" type="ORF">BQ4739_LOCUS6019</name>
</gene>
<dbReference type="Pfam" id="PF00083">
    <property type="entry name" value="Sugar_tr"/>
    <property type="match status" value="1"/>
</dbReference>
<dbReference type="InterPro" id="IPR036259">
    <property type="entry name" value="MFS_trans_sf"/>
</dbReference>
<dbReference type="GO" id="GO:0005351">
    <property type="term" value="F:carbohydrate:proton symporter activity"/>
    <property type="evidence" value="ECO:0007669"/>
    <property type="project" value="TreeGrafter"/>
</dbReference>
<dbReference type="InterPro" id="IPR020846">
    <property type="entry name" value="MFS_dom"/>
</dbReference>
<evidence type="ECO:0000259" key="8">
    <source>
        <dbReference type="PROSITE" id="PS50850"/>
    </source>
</evidence>
<feature type="compositionally biased region" description="Low complexity" evidence="6">
    <location>
        <begin position="20"/>
        <end position="38"/>
    </location>
</feature>
<dbReference type="GO" id="GO:0016020">
    <property type="term" value="C:membrane"/>
    <property type="evidence" value="ECO:0007669"/>
    <property type="project" value="UniProtKB-SubCell"/>
</dbReference>
<evidence type="ECO:0000256" key="3">
    <source>
        <dbReference type="ARBA" id="ARBA00022692"/>
    </source>
</evidence>
<evidence type="ECO:0000256" key="7">
    <source>
        <dbReference type="SAM" id="Phobius"/>
    </source>
</evidence>
<evidence type="ECO:0000313" key="9">
    <source>
        <dbReference type="EMBL" id="SZX65539.1"/>
    </source>
</evidence>
<comment type="similarity">
    <text evidence="2">Belongs to the major facilitator superfamily. Sugar transporter (TC 2.A.1.1) family.</text>
</comment>
<evidence type="ECO:0000256" key="1">
    <source>
        <dbReference type="ARBA" id="ARBA00004141"/>
    </source>
</evidence>
<feature type="transmembrane region" description="Helical" evidence="7">
    <location>
        <begin position="196"/>
        <end position="222"/>
    </location>
</feature>
<keyword evidence="5 7" id="KW-0472">Membrane</keyword>
<dbReference type="STRING" id="3088.A0A383VL36"/>
<feature type="transmembrane region" description="Helical" evidence="7">
    <location>
        <begin position="510"/>
        <end position="529"/>
    </location>
</feature>
<dbReference type="Proteomes" id="UP000256970">
    <property type="component" value="Unassembled WGS sequence"/>
</dbReference>
<feature type="transmembrane region" description="Helical" evidence="7">
    <location>
        <begin position="401"/>
        <end position="427"/>
    </location>
</feature>
<dbReference type="PROSITE" id="PS50850">
    <property type="entry name" value="MFS"/>
    <property type="match status" value="1"/>
</dbReference>
<feature type="transmembrane region" description="Helical" evidence="7">
    <location>
        <begin position="363"/>
        <end position="381"/>
    </location>
</feature>
<accession>A0A383VL36</accession>
<comment type="subcellular location">
    <subcellularLocation>
        <location evidence="1">Membrane</location>
        <topology evidence="1">Multi-pass membrane protein</topology>
    </subcellularLocation>
</comment>
<dbReference type="PANTHER" id="PTHR48022:SF2">
    <property type="entry name" value="PLASTIDIC GLUCOSE TRANSPORTER 4"/>
    <property type="match status" value="1"/>
</dbReference>
<evidence type="ECO:0000256" key="2">
    <source>
        <dbReference type="ARBA" id="ARBA00010992"/>
    </source>
</evidence>
<sequence length="656" mass="68777">MASSSSPLPNRQHLTEINEAAKAAAASAGAGCAAPSGSQHKAHNQTPSAAVTGAAAAAATRAPLPAAPAAVQEAQHPDDAPMTPVVYLVLWTSIAVGVLRGYMLSNTVAARQTPSYTYTFSGLPQAFILAKISAFCATGIDGLPGLSWYETVIESLPLLAALLAAGFVQSRGRKMGVALGCVMAIVGQSRGRKMGVALGCVMAIVGQVLLAAAVHVVMLYVGAAVSRSASDILYLSTGLQVVEVAPRTSRGRFLMGHHLGVAFGTVLSAVLGFFIADQGALGWRLLFGVAVLPAAAVLVVVPWLYETPHSLIQRHKYADGWAALREVRGPFYDAYPEFQAIVAASAAVPHSASMYKQLLSKPVHRPAIIAGVLMALLSALLNPMSMTYVCYTSLRLGGAGLRWAVFMSSISMAGAYALGIVLASLIIDRAGRLILLRCSSGLAIATLAVLVGLSGFHATEAGHSFKTLQPWAWLQLAVLSVLSFANGVAWSSASWVIIMESQALSIRPAGVALCISFAGAGAALIETKLLCKLSWYYYIVLLAVSLASLFISMFLVPETSKVPLEDITELWLHHKLWSKLVKPKKQPQPAAQRSAAASSASQQLGTAFRAAAAAVRHPGVGVFERQHGSLQLEQTLSGGAVDKLAAELQQHSGHRL</sequence>
<reference evidence="9 10" key="1">
    <citation type="submission" date="2016-10" db="EMBL/GenBank/DDBJ databases">
        <authorList>
            <person name="Cai Z."/>
        </authorList>
    </citation>
    <scope>NUCLEOTIDE SEQUENCE [LARGE SCALE GENOMIC DNA]</scope>
</reference>
<feature type="transmembrane region" description="Helical" evidence="7">
    <location>
        <begin position="473"/>
        <end position="498"/>
    </location>
</feature>
<dbReference type="InterPro" id="IPR005828">
    <property type="entry name" value="MFS_sugar_transport-like"/>
</dbReference>
<feature type="transmembrane region" description="Helical" evidence="7">
    <location>
        <begin position="535"/>
        <end position="556"/>
    </location>
</feature>
<evidence type="ECO:0000256" key="6">
    <source>
        <dbReference type="SAM" id="MobiDB-lite"/>
    </source>
</evidence>
<feature type="transmembrane region" description="Helical" evidence="7">
    <location>
        <begin position="258"/>
        <end position="276"/>
    </location>
</feature>
<feature type="transmembrane region" description="Helical" evidence="7">
    <location>
        <begin position="85"/>
        <end position="104"/>
    </location>
</feature>
<evidence type="ECO:0000256" key="5">
    <source>
        <dbReference type="ARBA" id="ARBA00023136"/>
    </source>
</evidence>
<dbReference type="PANTHER" id="PTHR48022">
    <property type="entry name" value="PLASTIDIC GLUCOSE TRANSPORTER 4"/>
    <property type="match status" value="1"/>
</dbReference>
<dbReference type="AlphaFoldDB" id="A0A383VL36"/>
<dbReference type="EMBL" id="FNXT01000650">
    <property type="protein sequence ID" value="SZX65539.1"/>
    <property type="molecule type" value="Genomic_DNA"/>
</dbReference>
<evidence type="ECO:0000256" key="4">
    <source>
        <dbReference type="ARBA" id="ARBA00022989"/>
    </source>
</evidence>
<keyword evidence="4 7" id="KW-1133">Transmembrane helix</keyword>
<organism evidence="9 10">
    <name type="scientific">Tetradesmus obliquus</name>
    <name type="common">Green alga</name>
    <name type="synonym">Acutodesmus obliquus</name>
    <dbReference type="NCBI Taxonomy" id="3088"/>
    <lineage>
        <taxon>Eukaryota</taxon>
        <taxon>Viridiplantae</taxon>
        <taxon>Chlorophyta</taxon>
        <taxon>core chlorophytes</taxon>
        <taxon>Chlorophyceae</taxon>
        <taxon>CS clade</taxon>
        <taxon>Sphaeropleales</taxon>
        <taxon>Scenedesmaceae</taxon>
        <taxon>Tetradesmus</taxon>
    </lineage>
</organism>
<protein>
    <recommendedName>
        <fullName evidence="8">Major facilitator superfamily (MFS) profile domain-containing protein</fullName>
    </recommendedName>
</protein>
<evidence type="ECO:0000313" key="10">
    <source>
        <dbReference type="Proteomes" id="UP000256970"/>
    </source>
</evidence>
<feature type="domain" description="Major facilitator superfamily (MFS) profile" evidence="8">
    <location>
        <begin position="126"/>
        <end position="560"/>
    </location>
</feature>
<feature type="region of interest" description="Disordered" evidence="6">
    <location>
        <begin position="1"/>
        <end position="52"/>
    </location>
</feature>